<dbReference type="AlphaFoldDB" id="X1B4L9"/>
<keyword evidence="1" id="KW-1133">Transmembrane helix</keyword>
<feature type="non-terminal residue" evidence="2">
    <location>
        <position position="65"/>
    </location>
</feature>
<organism evidence="2">
    <name type="scientific">marine sediment metagenome</name>
    <dbReference type="NCBI Taxonomy" id="412755"/>
    <lineage>
        <taxon>unclassified sequences</taxon>
        <taxon>metagenomes</taxon>
        <taxon>ecological metagenomes</taxon>
    </lineage>
</organism>
<reference evidence="2" key="1">
    <citation type="journal article" date="2014" name="Front. Microbiol.">
        <title>High frequency of phylogenetically diverse reductive dehalogenase-homologous genes in deep subseafloor sedimentary metagenomes.</title>
        <authorList>
            <person name="Kawai M."/>
            <person name="Futagami T."/>
            <person name="Toyoda A."/>
            <person name="Takaki Y."/>
            <person name="Nishi S."/>
            <person name="Hori S."/>
            <person name="Arai W."/>
            <person name="Tsubouchi T."/>
            <person name="Morono Y."/>
            <person name="Uchiyama I."/>
            <person name="Ito T."/>
            <person name="Fujiyama A."/>
            <person name="Inagaki F."/>
            <person name="Takami H."/>
        </authorList>
    </citation>
    <scope>NUCLEOTIDE SEQUENCE</scope>
    <source>
        <strain evidence="2">Expedition CK06-06</strain>
    </source>
</reference>
<feature type="transmembrane region" description="Helical" evidence="1">
    <location>
        <begin position="43"/>
        <end position="61"/>
    </location>
</feature>
<feature type="transmembrane region" description="Helical" evidence="1">
    <location>
        <begin position="17"/>
        <end position="37"/>
    </location>
</feature>
<accession>X1B4L9</accession>
<proteinExistence type="predicted"/>
<comment type="caution">
    <text evidence="2">The sequence shown here is derived from an EMBL/GenBank/DDBJ whole genome shotgun (WGS) entry which is preliminary data.</text>
</comment>
<name>X1B4L9_9ZZZZ</name>
<evidence type="ECO:0000313" key="2">
    <source>
        <dbReference type="EMBL" id="GAG79143.1"/>
    </source>
</evidence>
<keyword evidence="1" id="KW-0472">Membrane</keyword>
<gene>
    <name evidence="2" type="ORF">S01H4_29372</name>
</gene>
<sequence length="65" mass="7134">AMSMVCAMLGVSRIQKFLGVGKSLALLPIVIGIAVFTFKMYPIITVLFWLMVLSKAINYALNKPT</sequence>
<protein>
    <submittedName>
        <fullName evidence="2">Uncharacterized protein</fullName>
    </submittedName>
</protein>
<feature type="non-terminal residue" evidence="2">
    <location>
        <position position="1"/>
    </location>
</feature>
<keyword evidence="1" id="KW-0812">Transmembrane</keyword>
<dbReference type="EMBL" id="BART01014983">
    <property type="protein sequence ID" value="GAG79143.1"/>
    <property type="molecule type" value="Genomic_DNA"/>
</dbReference>
<evidence type="ECO:0000256" key="1">
    <source>
        <dbReference type="SAM" id="Phobius"/>
    </source>
</evidence>